<keyword evidence="3" id="KW-1185">Reference proteome</keyword>
<evidence type="ECO:0000313" key="2">
    <source>
        <dbReference type="EMBL" id="KAL2782745.1"/>
    </source>
</evidence>
<dbReference type="EMBL" id="JBFTWV010000333">
    <property type="protein sequence ID" value="KAL2782745.1"/>
    <property type="molecule type" value="Genomic_DNA"/>
</dbReference>
<evidence type="ECO:0000313" key="3">
    <source>
        <dbReference type="Proteomes" id="UP001610563"/>
    </source>
</evidence>
<proteinExistence type="predicted"/>
<accession>A0ABR4FHN5</accession>
<name>A0ABR4FHN5_9EURO</name>
<feature type="region of interest" description="Disordered" evidence="1">
    <location>
        <begin position="41"/>
        <end position="87"/>
    </location>
</feature>
<gene>
    <name evidence="2" type="ORF">BJX66DRAFT_345564</name>
</gene>
<dbReference type="Proteomes" id="UP001610563">
    <property type="component" value="Unassembled WGS sequence"/>
</dbReference>
<sequence length="87" mass="9752">MNRVQAWGICDPECRKWCCEVDIERRLHRGVTRFDASYSAAETTGEAEEGVESAGGGRTARGEITSEGDTVLRRSRRRTGLPDYYVP</sequence>
<organism evidence="2 3">
    <name type="scientific">Aspergillus keveii</name>
    <dbReference type="NCBI Taxonomy" id="714993"/>
    <lineage>
        <taxon>Eukaryota</taxon>
        <taxon>Fungi</taxon>
        <taxon>Dikarya</taxon>
        <taxon>Ascomycota</taxon>
        <taxon>Pezizomycotina</taxon>
        <taxon>Eurotiomycetes</taxon>
        <taxon>Eurotiomycetidae</taxon>
        <taxon>Eurotiales</taxon>
        <taxon>Aspergillaceae</taxon>
        <taxon>Aspergillus</taxon>
        <taxon>Aspergillus subgen. Nidulantes</taxon>
    </lineage>
</organism>
<protein>
    <submittedName>
        <fullName evidence="2">Uncharacterized protein</fullName>
    </submittedName>
</protein>
<reference evidence="2 3" key="1">
    <citation type="submission" date="2024-07" db="EMBL/GenBank/DDBJ databases">
        <title>Section-level genome sequencing and comparative genomics of Aspergillus sections Usti and Cavernicolus.</title>
        <authorList>
            <consortium name="Lawrence Berkeley National Laboratory"/>
            <person name="Nybo J.L."/>
            <person name="Vesth T.C."/>
            <person name="Theobald S."/>
            <person name="Frisvad J.C."/>
            <person name="Larsen T.O."/>
            <person name="Kjaerboelling I."/>
            <person name="Rothschild-Mancinelli K."/>
            <person name="Lyhne E.K."/>
            <person name="Kogle M.E."/>
            <person name="Barry K."/>
            <person name="Clum A."/>
            <person name="Na H."/>
            <person name="Ledsgaard L."/>
            <person name="Lin J."/>
            <person name="Lipzen A."/>
            <person name="Kuo A."/>
            <person name="Riley R."/>
            <person name="Mondo S."/>
            <person name="Labutti K."/>
            <person name="Haridas S."/>
            <person name="Pangalinan J."/>
            <person name="Salamov A.A."/>
            <person name="Simmons B.A."/>
            <person name="Magnuson J.K."/>
            <person name="Chen J."/>
            <person name="Drula E."/>
            <person name="Henrissat B."/>
            <person name="Wiebenga A."/>
            <person name="Lubbers R.J."/>
            <person name="Gomes A.C."/>
            <person name="Makela M.R."/>
            <person name="Stajich J."/>
            <person name="Grigoriev I.V."/>
            <person name="Mortensen U.H."/>
            <person name="De Vries R.P."/>
            <person name="Baker S.E."/>
            <person name="Andersen M.R."/>
        </authorList>
    </citation>
    <scope>NUCLEOTIDE SEQUENCE [LARGE SCALE GENOMIC DNA]</scope>
    <source>
        <strain evidence="2 3">CBS 209.92</strain>
    </source>
</reference>
<evidence type="ECO:0000256" key="1">
    <source>
        <dbReference type="SAM" id="MobiDB-lite"/>
    </source>
</evidence>
<comment type="caution">
    <text evidence="2">The sequence shown here is derived from an EMBL/GenBank/DDBJ whole genome shotgun (WGS) entry which is preliminary data.</text>
</comment>